<dbReference type="AlphaFoldDB" id="C8X542"/>
<dbReference type="KEGG" id="drt:Dret_2255"/>
<dbReference type="HOGENOM" id="CLU_047457_1_0_7"/>
<keyword evidence="2 4" id="KW-0808">Transferase</keyword>
<dbReference type="PROSITE" id="PS50970">
    <property type="entry name" value="HCY"/>
    <property type="match status" value="1"/>
</dbReference>
<evidence type="ECO:0000259" key="5">
    <source>
        <dbReference type="PROSITE" id="PS50970"/>
    </source>
</evidence>
<proteinExistence type="predicted"/>
<accession>C8X542</accession>
<dbReference type="InterPro" id="IPR036589">
    <property type="entry name" value="HCY_dom_sf"/>
</dbReference>
<dbReference type="EMBL" id="CP001734">
    <property type="protein sequence ID" value="ACV69539.1"/>
    <property type="molecule type" value="Genomic_DNA"/>
</dbReference>
<feature type="domain" description="Hcy-binding" evidence="5">
    <location>
        <begin position="3"/>
        <end position="314"/>
    </location>
</feature>
<dbReference type="GO" id="GO:0008168">
    <property type="term" value="F:methyltransferase activity"/>
    <property type="evidence" value="ECO:0007669"/>
    <property type="project" value="UniProtKB-UniRule"/>
</dbReference>
<keyword evidence="1 4" id="KW-0489">Methyltransferase</keyword>
<dbReference type="eggNOG" id="COG0646">
    <property type="taxonomic scope" value="Bacteria"/>
</dbReference>
<evidence type="ECO:0000313" key="7">
    <source>
        <dbReference type="Proteomes" id="UP000001052"/>
    </source>
</evidence>
<name>C8X542_DESRD</name>
<keyword evidence="3 4" id="KW-0479">Metal-binding</keyword>
<feature type="binding site" evidence="3 4">
    <location>
        <position position="300"/>
    </location>
    <ligand>
        <name>Zn(2+)</name>
        <dbReference type="ChEBI" id="CHEBI:29105"/>
    </ligand>
</feature>
<gene>
    <name evidence="6" type="ordered locus">Dret_2255</name>
</gene>
<dbReference type="GO" id="GO:0008270">
    <property type="term" value="F:zinc ion binding"/>
    <property type="evidence" value="ECO:0007669"/>
    <property type="project" value="InterPro"/>
</dbReference>
<dbReference type="SUPFAM" id="SSF82282">
    <property type="entry name" value="Homocysteine S-methyltransferase"/>
    <property type="match status" value="1"/>
</dbReference>
<dbReference type="PIRSF" id="PIRSF037505">
    <property type="entry name" value="Betaine_HMT"/>
    <property type="match status" value="1"/>
</dbReference>
<keyword evidence="7" id="KW-1185">Reference proteome</keyword>
<comment type="cofactor">
    <cofactor evidence="3">
        <name>Zn(2+)</name>
        <dbReference type="ChEBI" id="CHEBI:29105"/>
    </cofactor>
    <text evidence="3">Binds 1 zinc ion per subunit.</text>
</comment>
<dbReference type="Gene3D" id="3.20.20.330">
    <property type="entry name" value="Homocysteine-binding-like domain"/>
    <property type="match status" value="1"/>
</dbReference>
<evidence type="ECO:0000256" key="3">
    <source>
        <dbReference type="PIRSR" id="PIRSR037505-2"/>
    </source>
</evidence>
<feature type="binding site" evidence="3 4">
    <location>
        <position position="299"/>
    </location>
    <ligand>
        <name>Zn(2+)</name>
        <dbReference type="ChEBI" id="CHEBI:29105"/>
    </ligand>
</feature>
<dbReference type="GO" id="GO:0009086">
    <property type="term" value="P:methionine biosynthetic process"/>
    <property type="evidence" value="ECO:0007669"/>
    <property type="project" value="InterPro"/>
</dbReference>
<dbReference type="PANTHER" id="PTHR11103:SF18">
    <property type="entry name" value="SLR1189 PROTEIN"/>
    <property type="match status" value="1"/>
</dbReference>
<dbReference type="InterPro" id="IPR017226">
    <property type="entry name" value="BHMT-like"/>
</dbReference>
<dbReference type="RefSeq" id="WP_015752680.1">
    <property type="nucleotide sequence ID" value="NC_013223.1"/>
</dbReference>
<reference evidence="7" key="1">
    <citation type="submission" date="2009-09" db="EMBL/GenBank/DDBJ databases">
        <title>The complete chromosome of Desulfohalobium retbaense DSM 5692.</title>
        <authorList>
            <consortium name="US DOE Joint Genome Institute (JGI-PGF)"/>
            <person name="Lucas S."/>
            <person name="Copeland A."/>
            <person name="Lapidus A."/>
            <person name="Glavina del Rio T."/>
            <person name="Dalin E."/>
            <person name="Tice H."/>
            <person name="Bruce D."/>
            <person name="Goodwin L."/>
            <person name="Pitluck S."/>
            <person name="Kyrpides N."/>
            <person name="Mavromatis K."/>
            <person name="Ivanova N."/>
            <person name="Mikhailova N."/>
            <person name="Munk A.C."/>
            <person name="Brettin T."/>
            <person name="Detter J.C."/>
            <person name="Han C."/>
            <person name="Tapia R."/>
            <person name="Larimer F."/>
            <person name="Land M."/>
            <person name="Hauser L."/>
            <person name="Markowitz V."/>
            <person name="Cheng J.-F."/>
            <person name="Hugenholtz P."/>
            <person name="Woyke T."/>
            <person name="Wu D."/>
            <person name="Spring S."/>
            <person name="Klenk H.-P."/>
            <person name="Eisen J.A."/>
        </authorList>
    </citation>
    <scope>NUCLEOTIDE SEQUENCE [LARGE SCALE GENOMIC DNA]</scope>
    <source>
        <strain evidence="7">DSM 5692</strain>
    </source>
</reference>
<evidence type="ECO:0000256" key="4">
    <source>
        <dbReference type="PROSITE-ProRule" id="PRU00333"/>
    </source>
</evidence>
<dbReference type="STRING" id="485915.Dret_2255"/>
<dbReference type="GO" id="GO:0032259">
    <property type="term" value="P:methylation"/>
    <property type="evidence" value="ECO:0007669"/>
    <property type="project" value="UniProtKB-KW"/>
</dbReference>
<organism evidence="6 7">
    <name type="scientific">Desulfohalobium retbaense (strain ATCC 49708 / DSM 5692 / JCM 16813 / HR100)</name>
    <dbReference type="NCBI Taxonomy" id="485915"/>
    <lineage>
        <taxon>Bacteria</taxon>
        <taxon>Pseudomonadati</taxon>
        <taxon>Thermodesulfobacteriota</taxon>
        <taxon>Desulfovibrionia</taxon>
        <taxon>Desulfovibrionales</taxon>
        <taxon>Desulfohalobiaceae</taxon>
        <taxon>Desulfohalobium</taxon>
    </lineage>
</organism>
<dbReference type="InterPro" id="IPR003726">
    <property type="entry name" value="HCY_dom"/>
</dbReference>
<evidence type="ECO:0000313" key="6">
    <source>
        <dbReference type="EMBL" id="ACV69539.1"/>
    </source>
</evidence>
<dbReference type="Proteomes" id="UP000001052">
    <property type="component" value="Chromosome"/>
</dbReference>
<dbReference type="Pfam" id="PF02574">
    <property type="entry name" value="S-methyl_trans"/>
    <property type="match status" value="1"/>
</dbReference>
<reference evidence="6 7" key="2">
    <citation type="journal article" date="2010" name="Stand. Genomic Sci.">
        <title>Complete genome sequence of Desulfohalobium retbaense type strain (HR(100)).</title>
        <authorList>
            <person name="Spring S."/>
            <person name="Nolan M."/>
            <person name="Lapidus A."/>
            <person name="Glavina Del Rio T."/>
            <person name="Copeland A."/>
            <person name="Tice H."/>
            <person name="Cheng J.F."/>
            <person name="Lucas S."/>
            <person name="Land M."/>
            <person name="Chen F."/>
            <person name="Bruce D."/>
            <person name="Goodwin L."/>
            <person name="Pitluck S."/>
            <person name="Ivanova N."/>
            <person name="Mavromatis K."/>
            <person name="Mikhailova N."/>
            <person name="Pati A."/>
            <person name="Chen A."/>
            <person name="Palaniappan K."/>
            <person name="Hauser L."/>
            <person name="Chang Y.J."/>
            <person name="Jeffries C.D."/>
            <person name="Munk C."/>
            <person name="Kiss H."/>
            <person name="Chain P."/>
            <person name="Han C."/>
            <person name="Brettin T."/>
            <person name="Detter J.C."/>
            <person name="Schuler E."/>
            <person name="Goker M."/>
            <person name="Rohde M."/>
            <person name="Bristow J."/>
            <person name="Eisen J.A."/>
            <person name="Markowitz V."/>
            <person name="Hugenholtz P."/>
            <person name="Kyrpides N.C."/>
            <person name="Klenk H.P."/>
        </authorList>
    </citation>
    <scope>NUCLEOTIDE SEQUENCE [LARGE SCALE GENOMIC DNA]</scope>
    <source>
        <strain evidence="6 7">DSM 5692</strain>
    </source>
</reference>
<keyword evidence="3 4" id="KW-0862">Zinc</keyword>
<sequence>MHKRNLEQRLADGPVICAEGYLFEMERRGYLQAGSFVPEVALEHPEVLRQLHQDFCFCGSDVAVAFTYNGHREKMRLIGKEDLLEPLNRHALRLAKEVADAQRPEPALVAGNISNTNVYDPDDAGSHHEARSMFAEMAGWAVEEGADFILAETMYYHGEAVLALEAIQEAGLPAVVTLGLMGENVLRDGWSAEASCKALEDRGATVVGMNCFRGPATMMPYLRKIRAAVQGPVAGLPVPFRTTEDHPTFFNLPDPGNTAPLPHPTPFPTALEPLSCNRYELAQWAATAQNEGIKYLGLCCGATPAQIRAVAEAVGKTTPASRYSPDMSKHFLFGDDARLRRHMTSYAEKA</sequence>
<evidence type="ECO:0000256" key="1">
    <source>
        <dbReference type="ARBA" id="ARBA00022603"/>
    </source>
</evidence>
<evidence type="ECO:0000256" key="2">
    <source>
        <dbReference type="ARBA" id="ARBA00022679"/>
    </source>
</evidence>
<feature type="binding site" evidence="3 4">
    <location>
        <position position="211"/>
    </location>
    <ligand>
        <name>Zn(2+)</name>
        <dbReference type="ChEBI" id="CHEBI:29105"/>
    </ligand>
</feature>
<dbReference type="PANTHER" id="PTHR11103">
    <property type="entry name" value="SLR1189 PROTEIN"/>
    <property type="match status" value="1"/>
</dbReference>
<protein>
    <submittedName>
        <fullName evidence="6">Homocysteine S-methyltransferase</fullName>
    </submittedName>
</protein>
<dbReference type="OrthoDB" id="9803687at2"/>